<reference evidence="3" key="1">
    <citation type="journal article" date="2014" name="Front. Microbiol.">
        <title>High frequency of phylogenetically diverse reductive dehalogenase-homologous genes in deep subseafloor sedimentary metagenomes.</title>
        <authorList>
            <person name="Kawai M."/>
            <person name="Futagami T."/>
            <person name="Toyoda A."/>
            <person name="Takaki Y."/>
            <person name="Nishi S."/>
            <person name="Hori S."/>
            <person name="Arai W."/>
            <person name="Tsubouchi T."/>
            <person name="Morono Y."/>
            <person name="Uchiyama I."/>
            <person name="Ito T."/>
            <person name="Fujiyama A."/>
            <person name="Inagaki F."/>
            <person name="Takami H."/>
        </authorList>
    </citation>
    <scope>NUCLEOTIDE SEQUENCE</scope>
    <source>
        <strain evidence="3">Expedition CK06-06</strain>
    </source>
</reference>
<feature type="non-terminal residue" evidence="3">
    <location>
        <position position="175"/>
    </location>
</feature>
<accession>X0UXI3</accession>
<sequence length="175" mass="19681">PVIPTIMGKGGIRPDHPLYAGQVGTRLSIPPGNEVFLESDVVFAVGVRFNDRHTGDKAVYRGNRKFIHVDIEPTQIGRTIPADLGIVSDAKLALQAMIEMAKKKTSKRELSPRVKEIPNLLRKMARKADFDDVPIKPQRVFKEMNEFFNEDTCFVTTIGLVQFLSGQFQKIYKPN</sequence>
<evidence type="ECO:0000259" key="2">
    <source>
        <dbReference type="Pfam" id="PF00205"/>
    </source>
</evidence>
<feature type="domain" description="Thiamine pyrophosphate enzyme central" evidence="2">
    <location>
        <begin position="1"/>
        <end position="97"/>
    </location>
</feature>
<name>X0UXI3_9ZZZZ</name>
<dbReference type="GO" id="GO:0009097">
    <property type="term" value="P:isoleucine biosynthetic process"/>
    <property type="evidence" value="ECO:0007669"/>
    <property type="project" value="TreeGrafter"/>
</dbReference>
<evidence type="ECO:0000256" key="1">
    <source>
        <dbReference type="ARBA" id="ARBA00007812"/>
    </source>
</evidence>
<dbReference type="EMBL" id="BARS01013076">
    <property type="protein sequence ID" value="GAF93170.1"/>
    <property type="molecule type" value="Genomic_DNA"/>
</dbReference>
<dbReference type="GO" id="GO:0009028">
    <property type="term" value="F:tartronate-semialdehyde synthase activity"/>
    <property type="evidence" value="ECO:0007669"/>
    <property type="project" value="TreeGrafter"/>
</dbReference>
<organism evidence="3">
    <name type="scientific">marine sediment metagenome</name>
    <dbReference type="NCBI Taxonomy" id="412755"/>
    <lineage>
        <taxon>unclassified sequences</taxon>
        <taxon>metagenomes</taxon>
        <taxon>ecological metagenomes</taxon>
    </lineage>
</organism>
<dbReference type="GO" id="GO:0005948">
    <property type="term" value="C:acetolactate synthase complex"/>
    <property type="evidence" value="ECO:0007669"/>
    <property type="project" value="TreeGrafter"/>
</dbReference>
<comment type="similarity">
    <text evidence="1">Belongs to the TPP enzyme family.</text>
</comment>
<dbReference type="GO" id="GO:0009099">
    <property type="term" value="P:L-valine biosynthetic process"/>
    <property type="evidence" value="ECO:0007669"/>
    <property type="project" value="TreeGrafter"/>
</dbReference>
<dbReference type="SUPFAM" id="SSF52467">
    <property type="entry name" value="DHS-like NAD/FAD-binding domain"/>
    <property type="match status" value="1"/>
</dbReference>
<dbReference type="GO" id="GO:0050660">
    <property type="term" value="F:flavin adenine dinucleotide binding"/>
    <property type="evidence" value="ECO:0007669"/>
    <property type="project" value="TreeGrafter"/>
</dbReference>
<dbReference type="InterPro" id="IPR045229">
    <property type="entry name" value="TPP_enz"/>
</dbReference>
<proteinExistence type="inferred from homology"/>
<dbReference type="AlphaFoldDB" id="X0UXI3"/>
<dbReference type="PANTHER" id="PTHR18968">
    <property type="entry name" value="THIAMINE PYROPHOSPHATE ENZYMES"/>
    <property type="match status" value="1"/>
</dbReference>
<protein>
    <recommendedName>
        <fullName evidence="2">Thiamine pyrophosphate enzyme central domain-containing protein</fullName>
    </recommendedName>
</protein>
<dbReference type="GO" id="GO:0030976">
    <property type="term" value="F:thiamine pyrophosphate binding"/>
    <property type="evidence" value="ECO:0007669"/>
    <property type="project" value="InterPro"/>
</dbReference>
<dbReference type="Pfam" id="PF00205">
    <property type="entry name" value="TPP_enzyme_M"/>
    <property type="match status" value="1"/>
</dbReference>
<dbReference type="Gene3D" id="3.40.50.1220">
    <property type="entry name" value="TPP-binding domain"/>
    <property type="match status" value="1"/>
</dbReference>
<comment type="caution">
    <text evidence="3">The sequence shown here is derived from an EMBL/GenBank/DDBJ whole genome shotgun (WGS) entry which is preliminary data.</text>
</comment>
<evidence type="ECO:0000313" key="3">
    <source>
        <dbReference type="EMBL" id="GAF93170.1"/>
    </source>
</evidence>
<feature type="non-terminal residue" evidence="3">
    <location>
        <position position="1"/>
    </location>
</feature>
<dbReference type="GO" id="GO:0000287">
    <property type="term" value="F:magnesium ion binding"/>
    <property type="evidence" value="ECO:0007669"/>
    <property type="project" value="InterPro"/>
</dbReference>
<dbReference type="InterPro" id="IPR029035">
    <property type="entry name" value="DHS-like_NAD/FAD-binding_dom"/>
</dbReference>
<dbReference type="InterPro" id="IPR012000">
    <property type="entry name" value="Thiamin_PyroP_enz_cen_dom"/>
</dbReference>
<dbReference type="PANTHER" id="PTHR18968:SF14">
    <property type="entry name" value="GLYOXYLATE CARBOLIGASE"/>
    <property type="match status" value="1"/>
</dbReference>
<dbReference type="Gene3D" id="3.40.50.970">
    <property type="match status" value="1"/>
</dbReference>
<gene>
    <name evidence="3" type="ORF">S01H1_22931</name>
</gene>